<dbReference type="AlphaFoldDB" id="A0ABD0XYH4"/>
<feature type="region of interest" description="Disordered" evidence="1">
    <location>
        <begin position="79"/>
        <end position="126"/>
    </location>
</feature>
<dbReference type="EMBL" id="JBFDAA010000018">
    <property type="protein sequence ID" value="KAL1116302.1"/>
    <property type="molecule type" value="Genomic_DNA"/>
</dbReference>
<keyword evidence="3" id="KW-1185">Reference proteome</keyword>
<comment type="caution">
    <text evidence="2">The sequence shown here is derived from an EMBL/GenBank/DDBJ whole genome shotgun (WGS) entry which is preliminary data.</text>
</comment>
<name>A0ABD0XYH4_9HEMI</name>
<evidence type="ECO:0000313" key="3">
    <source>
        <dbReference type="Proteomes" id="UP001558652"/>
    </source>
</evidence>
<organism evidence="2 3">
    <name type="scientific">Ranatra chinensis</name>
    <dbReference type="NCBI Taxonomy" id="642074"/>
    <lineage>
        <taxon>Eukaryota</taxon>
        <taxon>Metazoa</taxon>
        <taxon>Ecdysozoa</taxon>
        <taxon>Arthropoda</taxon>
        <taxon>Hexapoda</taxon>
        <taxon>Insecta</taxon>
        <taxon>Pterygota</taxon>
        <taxon>Neoptera</taxon>
        <taxon>Paraneoptera</taxon>
        <taxon>Hemiptera</taxon>
        <taxon>Heteroptera</taxon>
        <taxon>Panheteroptera</taxon>
        <taxon>Nepomorpha</taxon>
        <taxon>Nepidae</taxon>
        <taxon>Ranatrinae</taxon>
        <taxon>Ranatra</taxon>
    </lineage>
</organism>
<dbReference type="Proteomes" id="UP001558652">
    <property type="component" value="Unassembled WGS sequence"/>
</dbReference>
<sequence length="333" mass="38048">MNHNKVRQKVLHNQIMAWHKQQQTNDTTLWSQDVKMFTRQDPSRQKAKDTPLANRYVPIAIIEQLKEMKVKDASQGQEKTKEVMFQRTRLSSRSTESYFGKGQQLNVGPSRRKGPGTRGQRPPDGRAIRCIYEATPPRSRQEKATQTPQKMIIEGIADILNLERGLRVKIELAGGQDRDDRGTTSDEVAEKLNDAIAEYERHKVRPKASGPVLQRLQTEESVTDRALGEHLEKVYEALFNRNIQSGTMKSANVLRSYLNTAGAFSKQKLQRRWAQVKVHKKQHGRMSDKKPSPLERLVAAIFGTDRYRVLPAEEFYAQVGKKPARVNGNPRKT</sequence>
<evidence type="ECO:0000256" key="1">
    <source>
        <dbReference type="SAM" id="MobiDB-lite"/>
    </source>
</evidence>
<reference evidence="2 3" key="1">
    <citation type="submission" date="2024-07" db="EMBL/GenBank/DDBJ databases">
        <title>Chromosome-level genome assembly of the water stick insect Ranatra chinensis (Heteroptera: Nepidae).</title>
        <authorList>
            <person name="Liu X."/>
        </authorList>
    </citation>
    <scope>NUCLEOTIDE SEQUENCE [LARGE SCALE GENOMIC DNA]</scope>
    <source>
        <strain evidence="2">Cailab_2021Rc</strain>
        <tissue evidence="2">Muscle</tissue>
    </source>
</reference>
<protein>
    <submittedName>
        <fullName evidence="2">Uncharacterized protein</fullName>
    </submittedName>
</protein>
<gene>
    <name evidence="2" type="ORF">AAG570_005797</name>
</gene>
<feature type="compositionally biased region" description="Polar residues" evidence="1">
    <location>
        <begin position="88"/>
        <end position="107"/>
    </location>
</feature>
<evidence type="ECO:0000313" key="2">
    <source>
        <dbReference type="EMBL" id="KAL1116302.1"/>
    </source>
</evidence>
<accession>A0ABD0XYH4</accession>
<proteinExistence type="predicted"/>